<proteinExistence type="predicted"/>
<keyword evidence="3" id="KW-1185">Reference proteome</keyword>
<dbReference type="InterPro" id="IPR021295">
    <property type="entry name" value="DUF2867"/>
</dbReference>
<organism evidence="2 3">
    <name type="scientific">Kingella bonacorsii</name>
    <dbReference type="NCBI Taxonomy" id="2796361"/>
    <lineage>
        <taxon>Bacteria</taxon>
        <taxon>Pseudomonadati</taxon>
        <taxon>Pseudomonadota</taxon>
        <taxon>Betaproteobacteria</taxon>
        <taxon>Neisseriales</taxon>
        <taxon>Neisseriaceae</taxon>
        <taxon>Kingella</taxon>
    </lineage>
</organism>
<feature type="region of interest" description="Disordered" evidence="1">
    <location>
        <begin position="168"/>
        <end position="188"/>
    </location>
</feature>
<reference evidence="2 3" key="1">
    <citation type="journal article" date="2021" name="Pathogens">
        <title>Isolation and Characterization of Kingella bonacorsii sp. nov., A Novel Kingella Species Detected in a Stable Periodontitis Subject.</title>
        <authorList>
            <person name="Antezack A."/>
            <person name="Boxberger M."/>
            <person name="Rolland C."/>
            <person name="Monnet-Corti V."/>
            <person name="La Scola B."/>
        </authorList>
    </citation>
    <scope>NUCLEOTIDE SEQUENCE [LARGE SCALE GENOMIC DNA]</scope>
    <source>
        <strain evidence="2 3">Marseille-Q4569</strain>
    </source>
</reference>
<name>A0ABS1BRW8_9NEIS</name>
<comment type="caution">
    <text evidence="2">The sequence shown here is derived from an EMBL/GenBank/DDBJ whole genome shotgun (WGS) entry which is preliminary data.</text>
</comment>
<evidence type="ECO:0000313" key="3">
    <source>
        <dbReference type="Proteomes" id="UP000614058"/>
    </source>
</evidence>
<dbReference type="Proteomes" id="UP000614058">
    <property type="component" value="Unassembled WGS sequence"/>
</dbReference>
<dbReference type="Pfam" id="PF11066">
    <property type="entry name" value="DUF2867"/>
    <property type="match status" value="1"/>
</dbReference>
<dbReference type="EMBL" id="JAEHNZ010000002">
    <property type="protein sequence ID" value="MBK0396031.1"/>
    <property type="molecule type" value="Genomic_DNA"/>
</dbReference>
<evidence type="ECO:0000313" key="2">
    <source>
        <dbReference type="EMBL" id="MBK0396031.1"/>
    </source>
</evidence>
<accession>A0ABS1BRW8</accession>
<gene>
    <name evidence="2" type="ORF">JDW22_05390</name>
</gene>
<feature type="compositionally biased region" description="Basic and acidic residues" evidence="1">
    <location>
        <begin position="175"/>
        <end position="188"/>
    </location>
</feature>
<evidence type="ECO:0000256" key="1">
    <source>
        <dbReference type="SAM" id="MobiDB-lite"/>
    </source>
</evidence>
<dbReference type="GeneID" id="84907377"/>
<protein>
    <submittedName>
        <fullName evidence="2">DUF2867 domain-containing protein</fullName>
    </submittedName>
</protein>
<sequence>MAQVHIPSQAQLIAPQVECDCIDSTHGKVLSGTTAWEAYVALTSETPKIFALALRARNAVARLLKAEAIRGFAEKNPDRAPKADDFVDFFQVVGVNNSQLVLMTENDDRAVMLSLDITCPAAGAPPTQLDVTLSGQAYSKTGHFQIFFMNVFYGIVMKQMLANIKGYQKQHPPKPKAEKKFDDPLAGL</sequence>
<dbReference type="RefSeq" id="WP_003793358.1">
    <property type="nucleotide sequence ID" value="NZ_JAEHNZ010000002.1"/>
</dbReference>